<sequence length="254" mass="28051">MEAARLGGEELRQRFRRLASGAVRKKAFHDFVTEADQASEVALTDYIRGRFPDHAVMAEEGSPDEVREELRWIIDPLDGTTNFIHGIPMFAVSVGLEDRDGLLAGAVYDPVHDEMFHASRGNGARLNDLPIRCSEQARFDEALLSTGFPFRYFQKVDGYLRVFRSFMEGTSGIRRAGSAAMDLAYTACGRYDGFWETGLAPWDMAAGALLIREAGGIVTDFNGGDDFLEDGEIVAGGPAIHERMLGEVREHLAD</sequence>
<feature type="binding site" evidence="7">
    <location>
        <position position="75"/>
    </location>
    <ligand>
        <name>Mg(2+)</name>
        <dbReference type="ChEBI" id="CHEBI:18420"/>
        <label>1</label>
        <note>catalytic</note>
    </ligand>
</feature>
<dbReference type="PRINTS" id="PR01959">
    <property type="entry name" value="SBIMPHPHTASE"/>
</dbReference>
<dbReference type="InterPro" id="IPR022337">
    <property type="entry name" value="Inositol_monophosphatase_SuhB"/>
</dbReference>
<evidence type="ECO:0000256" key="6">
    <source>
        <dbReference type="ARBA" id="ARBA00022842"/>
    </source>
</evidence>
<dbReference type="EC" id="3.1.3.25" evidence="8"/>
<protein>
    <recommendedName>
        <fullName evidence="8">Inositol-1-monophosphatase</fullName>
        <ecNumber evidence="8">3.1.3.25</ecNumber>
    </recommendedName>
</protein>
<dbReference type="PANTHER" id="PTHR20854:SF4">
    <property type="entry name" value="INOSITOL-1-MONOPHOSPHATASE-RELATED"/>
    <property type="match status" value="1"/>
</dbReference>
<feature type="binding site" evidence="7">
    <location>
        <position position="59"/>
    </location>
    <ligand>
        <name>Mg(2+)</name>
        <dbReference type="ChEBI" id="CHEBI:18420"/>
        <label>1</label>
        <note>catalytic</note>
    </ligand>
</feature>
<dbReference type="FunFam" id="3.30.540.10:FF:000003">
    <property type="entry name" value="Inositol-1-monophosphatase"/>
    <property type="match status" value="1"/>
</dbReference>
<evidence type="ECO:0000256" key="4">
    <source>
        <dbReference type="ARBA" id="ARBA00022723"/>
    </source>
</evidence>
<evidence type="ECO:0000313" key="9">
    <source>
        <dbReference type="EMBL" id="MBD3869155.1"/>
    </source>
</evidence>
<evidence type="ECO:0000313" key="10">
    <source>
        <dbReference type="Proteomes" id="UP000648239"/>
    </source>
</evidence>
<comment type="catalytic activity">
    <reaction evidence="1 8">
        <text>a myo-inositol phosphate + H2O = myo-inositol + phosphate</text>
        <dbReference type="Rhea" id="RHEA:24056"/>
        <dbReference type="ChEBI" id="CHEBI:15377"/>
        <dbReference type="ChEBI" id="CHEBI:17268"/>
        <dbReference type="ChEBI" id="CHEBI:43474"/>
        <dbReference type="ChEBI" id="CHEBI:84139"/>
        <dbReference type="EC" id="3.1.3.25"/>
    </reaction>
</comment>
<comment type="caution">
    <text evidence="9">The sequence shown here is derived from an EMBL/GenBank/DDBJ whole genome shotgun (WGS) entry which is preliminary data.</text>
</comment>
<dbReference type="Proteomes" id="UP000648239">
    <property type="component" value="Unassembled WGS sequence"/>
</dbReference>
<dbReference type="CDD" id="cd01639">
    <property type="entry name" value="IMPase"/>
    <property type="match status" value="1"/>
</dbReference>
<dbReference type="GO" id="GO:0046872">
    <property type="term" value="F:metal ion binding"/>
    <property type="evidence" value="ECO:0007669"/>
    <property type="project" value="UniProtKB-KW"/>
</dbReference>
<proteinExistence type="inferred from homology"/>
<dbReference type="EMBL" id="JACXWD010000062">
    <property type="protein sequence ID" value="MBD3869155.1"/>
    <property type="molecule type" value="Genomic_DNA"/>
</dbReference>
<accession>A0A8J6Y8F9</accession>
<keyword evidence="6 7" id="KW-0460">Magnesium</keyword>
<dbReference type="Gene3D" id="3.40.190.80">
    <property type="match status" value="1"/>
</dbReference>
<dbReference type="Gene3D" id="3.30.540.10">
    <property type="entry name" value="Fructose-1,6-Bisphosphatase, subunit A, domain 1"/>
    <property type="match status" value="1"/>
</dbReference>
<dbReference type="GO" id="GO:0046854">
    <property type="term" value="P:phosphatidylinositol phosphate biosynthetic process"/>
    <property type="evidence" value="ECO:0007669"/>
    <property type="project" value="InterPro"/>
</dbReference>
<dbReference type="InterPro" id="IPR033942">
    <property type="entry name" value="IMPase"/>
</dbReference>
<keyword evidence="4 7" id="KW-0479">Metal-binding</keyword>
<organism evidence="9 10">
    <name type="scientific">Candidatus Polarisedimenticola svalbardensis</name>
    <dbReference type="NCBI Taxonomy" id="2886004"/>
    <lineage>
        <taxon>Bacteria</taxon>
        <taxon>Pseudomonadati</taxon>
        <taxon>Acidobacteriota</taxon>
        <taxon>Candidatus Polarisedimenticolia</taxon>
        <taxon>Candidatus Polarisedimenticolales</taxon>
        <taxon>Candidatus Polarisedimenticolaceae</taxon>
        <taxon>Candidatus Polarisedimenticola</taxon>
    </lineage>
</organism>
<dbReference type="AlphaFoldDB" id="A0A8J6Y8F9"/>
<reference evidence="9 10" key="1">
    <citation type="submission" date="2020-08" db="EMBL/GenBank/DDBJ databases">
        <title>Acidobacteriota in marine sediments use diverse sulfur dissimilation pathways.</title>
        <authorList>
            <person name="Wasmund K."/>
        </authorList>
    </citation>
    <scope>NUCLEOTIDE SEQUENCE [LARGE SCALE GENOMIC DNA]</scope>
    <source>
        <strain evidence="9">MAG AM4</strain>
    </source>
</reference>
<feature type="binding site" evidence="7">
    <location>
        <position position="78"/>
    </location>
    <ligand>
        <name>Mg(2+)</name>
        <dbReference type="ChEBI" id="CHEBI:18420"/>
        <label>1</label>
        <note>catalytic</note>
    </ligand>
</feature>
<evidence type="ECO:0000256" key="1">
    <source>
        <dbReference type="ARBA" id="ARBA00001033"/>
    </source>
</evidence>
<comment type="cofactor">
    <cofactor evidence="2 7 8">
        <name>Mg(2+)</name>
        <dbReference type="ChEBI" id="CHEBI:18420"/>
    </cofactor>
</comment>
<comment type="similarity">
    <text evidence="3 8">Belongs to the inositol monophosphatase superfamily.</text>
</comment>
<evidence type="ECO:0000256" key="5">
    <source>
        <dbReference type="ARBA" id="ARBA00022801"/>
    </source>
</evidence>
<dbReference type="GO" id="GO:0007165">
    <property type="term" value="P:signal transduction"/>
    <property type="evidence" value="ECO:0007669"/>
    <property type="project" value="TreeGrafter"/>
</dbReference>
<dbReference type="GO" id="GO:0006020">
    <property type="term" value="P:inositol metabolic process"/>
    <property type="evidence" value="ECO:0007669"/>
    <property type="project" value="TreeGrafter"/>
</dbReference>
<evidence type="ECO:0000256" key="8">
    <source>
        <dbReference type="RuleBase" id="RU364068"/>
    </source>
</evidence>
<evidence type="ECO:0000256" key="3">
    <source>
        <dbReference type="ARBA" id="ARBA00009759"/>
    </source>
</evidence>
<keyword evidence="5 8" id="KW-0378">Hydrolase</keyword>
<dbReference type="PROSITE" id="PS00630">
    <property type="entry name" value="IMP_2"/>
    <property type="match status" value="1"/>
</dbReference>
<dbReference type="GO" id="GO:0008934">
    <property type="term" value="F:inositol monophosphate 1-phosphatase activity"/>
    <property type="evidence" value="ECO:0007669"/>
    <property type="project" value="InterPro"/>
</dbReference>
<gene>
    <name evidence="9" type="ORF">IFK94_13615</name>
</gene>
<evidence type="ECO:0000256" key="7">
    <source>
        <dbReference type="PIRSR" id="PIRSR600760-2"/>
    </source>
</evidence>
<dbReference type="InterPro" id="IPR020550">
    <property type="entry name" value="Inositol_monophosphatase_CS"/>
</dbReference>
<dbReference type="InterPro" id="IPR000760">
    <property type="entry name" value="Inositol_monophosphatase-like"/>
</dbReference>
<evidence type="ECO:0000256" key="2">
    <source>
        <dbReference type="ARBA" id="ARBA00001946"/>
    </source>
</evidence>
<dbReference type="Pfam" id="PF00459">
    <property type="entry name" value="Inositol_P"/>
    <property type="match status" value="1"/>
</dbReference>
<feature type="binding site" evidence="7">
    <location>
        <position position="77"/>
    </location>
    <ligand>
        <name>Mg(2+)</name>
        <dbReference type="ChEBI" id="CHEBI:18420"/>
        <label>1</label>
        <note>catalytic</note>
    </ligand>
</feature>
<dbReference type="InterPro" id="IPR020583">
    <property type="entry name" value="Inositol_monoP_metal-BS"/>
</dbReference>
<dbReference type="SUPFAM" id="SSF56655">
    <property type="entry name" value="Carbohydrate phosphatase"/>
    <property type="match status" value="1"/>
</dbReference>
<dbReference type="PROSITE" id="PS00629">
    <property type="entry name" value="IMP_1"/>
    <property type="match status" value="1"/>
</dbReference>
<dbReference type="PRINTS" id="PR00377">
    <property type="entry name" value="IMPHPHTASES"/>
</dbReference>
<name>A0A8J6Y8F9_9BACT</name>
<dbReference type="PANTHER" id="PTHR20854">
    <property type="entry name" value="INOSITOL MONOPHOSPHATASE"/>
    <property type="match status" value="1"/>
</dbReference>
<feature type="binding site" evidence="7">
    <location>
        <position position="203"/>
    </location>
    <ligand>
        <name>Mg(2+)</name>
        <dbReference type="ChEBI" id="CHEBI:18420"/>
        <label>1</label>
        <note>catalytic</note>
    </ligand>
</feature>